<keyword evidence="1" id="KW-0812">Transmembrane</keyword>
<gene>
    <name evidence="3" type="ORF">ACJDU8_17855</name>
</gene>
<feature type="transmembrane region" description="Helical" evidence="1">
    <location>
        <begin position="34"/>
        <end position="54"/>
    </location>
</feature>
<sequence>MNIFQMSFSAIILIIAVVIIRVLALHKLPKKTFLVLWGVVFCRLLIPFSIPFRFSFYTGMDKFRQVFTEMLAITNTLLKTNAIYSIKNVPHLGQLVASDAKTASILYIPIMIICLAGMTLCVMFFIVTYIKNLREFQTSLPVEKDFITSWLREYPMRRSVQIRENDKINVPLTYGIFRPVVLFPKTTDWTDEIKLRYILTHEFVHIRRFDTLTKLLLAFILCVHWFNPFVWVMYILANRDIELSCDETVVQTFGENIKSAYAMTLIGMAEKKNKLTPLCNNFSKNAIEERIVSIMKMKKVSFVRKAFALLLVVGVSAVFATNSAVKADSLTNNATTDAEKMPDYLVNEQGQTYEYLTKGLKK</sequence>
<comment type="caution">
    <text evidence="3">The sequence shown here is derived from an EMBL/GenBank/DDBJ whole genome shotgun (WGS) entry which is preliminary data.</text>
</comment>
<dbReference type="RefSeq" id="WP_406793518.1">
    <property type="nucleotide sequence ID" value="NZ_JBJHZX010000030.1"/>
</dbReference>
<evidence type="ECO:0000256" key="1">
    <source>
        <dbReference type="SAM" id="Phobius"/>
    </source>
</evidence>
<dbReference type="PANTHER" id="PTHR34978">
    <property type="entry name" value="POSSIBLE SENSOR-TRANSDUCER PROTEIN BLAR"/>
    <property type="match status" value="1"/>
</dbReference>
<feature type="transmembrane region" description="Helical" evidence="1">
    <location>
        <begin position="215"/>
        <end position="237"/>
    </location>
</feature>
<dbReference type="Pfam" id="PF05569">
    <property type="entry name" value="Peptidase_M56"/>
    <property type="match status" value="1"/>
</dbReference>
<keyword evidence="4" id="KW-1185">Reference proteome</keyword>
<keyword evidence="1" id="KW-1133">Transmembrane helix</keyword>
<accession>A0ABW8SMX5</accession>
<feature type="transmembrane region" description="Helical" evidence="1">
    <location>
        <begin position="306"/>
        <end position="325"/>
    </location>
</feature>
<reference evidence="3 4" key="1">
    <citation type="submission" date="2024-11" db="EMBL/GenBank/DDBJ databases">
        <authorList>
            <person name="Heng Y.C."/>
            <person name="Lim A.C.H."/>
            <person name="Lee J.K.Y."/>
            <person name="Kittelmann S."/>
        </authorList>
    </citation>
    <scope>NUCLEOTIDE SEQUENCE [LARGE SCALE GENOMIC DNA]</scope>
    <source>
        <strain evidence="3 4">WILCCON 0269</strain>
    </source>
</reference>
<evidence type="ECO:0000259" key="2">
    <source>
        <dbReference type="Pfam" id="PF05569"/>
    </source>
</evidence>
<dbReference type="EMBL" id="JBJHZX010000030">
    <property type="protein sequence ID" value="MFL0197412.1"/>
    <property type="molecule type" value="Genomic_DNA"/>
</dbReference>
<evidence type="ECO:0000313" key="4">
    <source>
        <dbReference type="Proteomes" id="UP001623660"/>
    </source>
</evidence>
<dbReference type="InterPro" id="IPR052173">
    <property type="entry name" value="Beta-lactam_resp_regulator"/>
</dbReference>
<dbReference type="Proteomes" id="UP001623660">
    <property type="component" value="Unassembled WGS sequence"/>
</dbReference>
<feature type="transmembrane region" description="Helical" evidence="1">
    <location>
        <begin position="106"/>
        <end position="130"/>
    </location>
</feature>
<dbReference type="CDD" id="cd07341">
    <property type="entry name" value="M56_BlaR1_MecR1_like"/>
    <property type="match status" value="1"/>
</dbReference>
<organism evidence="3 4">
    <name type="scientific">Candidatus Clostridium eludens</name>
    <dbReference type="NCBI Taxonomy" id="3381663"/>
    <lineage>
        <taxon>Bacteria</taxon>
        <taxon>Bacillati</taxon>
        <taxon>Bacillota</taxon>
        <taxon>Clostridia</taxon>
        <taxon>Eubacteriales</taxon>
        <taxon>Clostridiaceae</taxon>
        <taxon>Clostridium</taxon>
    </lineage>
</organism>
<feature type="domain" description="Peptidase M56" evidence="2">
    <location>
        <begin position="3"/>
        <end position="293"/>
    </location>
</feature>
<keyword evidence="1" id="KW-0472">Membrane</keyword>
<dbReference type="InterPro" id="IPR008756">
    <property type="entry name" value="Peptidase_M56"/>
</dbReference>
<evidence type="ECO:0000313" key="3">
    <source>
        <dbReference type="EMBL" id="MFL0197412.1"/>
    </source>
</evidence>
<proteinExistence type="predicted"/>
<name>A0ABW8SMX5_9CLOT</name>
<protein>
    <submittedName>
        <fullName evidence="3">M56 family metallopeptidase</fullName>
    </submittedName>
</protein>
<dbReference type="PANTHER" id="PTHR34978:SF3">
    <property type="entry name" value="SLR0241 PROTEIN"/>
    <property type="match status" value="1"/>
</dbReference>